<organism evidence="2 3">
    <name type="scientific">Symbiodinium pilosum</name>
    <name type="common">Dinoflagellate</name>
    <dbReference type="NCBI Taxonomy" id="2952"/>
    <lineage>
        <taxon>Eukaryota</taxon>
        <taxon>Sar</taxon>
        <taxon>Alveolata</taxon>
        <taxon>Dinophyceae</taxon>
        <taxon>Suessiales</taxon>
        <taxon>Symbiodiniaceae</taxon>
        <taxon>Symbiodinium</taxon>
    </lineage>
</organism>
<evidence type="ECO:0000256" key="1">
    <source>
        <dbReference type="SAM" id="MobiDB-lite"/>
    </source>
</evidence>
<dbReference type="Proteomes" id="UP000649617">
    <property type="component" value="Unassembled WGS sequence"/>
</dbReference>
<feature type="region of interest" description="Disordered" evidence="1">
    <location>
        <begin position="243"/>
        <end position="280"/>
    </location>
</feature>
<evidence type="ECO:0000313" key="3">
    <source>
        <dbReference type="Proteomes" id="UP000649617"/>
    </source>
</evidence>
<feature type="compositionally biased region" description="Basic and acidic residues" evidence="1">
    <location>
        <begin position="163"/>
        <end position="174"/>
    </location>
</feature>
<reference evidence="2" key="1">
    <citation type="submission" date="2021-02" db="EMBL/GenBank/DDBJ databases">
        <authorList>
            <person name="Dougan E. K."/>
            <person name="Rhodes N."/>
            <person name="Thang M."/>
            <person name="Chan C."/>
        </authorList>
    </citation>
    <scope>NUCLEOTIDE SEQUENCE</scope>
</reference>
<feature type="region of interest" description="Disordered" evidence="1">
    <location>
        <begin position="163"/>
        <end position="231"/>
    </location>
</feature>
<feature type="compositionally biased region" description="Polar residues" evidence="1">
    <location>
        <begin position="780"/>
        <end position="791"/>
    </location>
</feature>
<dbReference type="PANTHER" id="PTHR33050:SF7">
    <property type="entry name" value="RIBONUCLEASE H"/>
    <property type="match status" value="1"/>
</dbReference>
<dbReference type="EMBL" id="CAJNIZ010013512">
    <property type="protein sequence ID" value="CAE7350287.1"/>
    <property type="molecule type" value="Genomic_DNA"/>
</dbReference>
<dbReference type="InterPro" id="IPR052055">
    <property type="entry name" value="Hepadnavirus_pol/RT"/>
</dbReference>
<evidence type="ECO:0000313" key="2">
    <source>
        <dbReference type="EMBL" id="CAE7350287.1"/>
    </source>
</evidence>
<feature type="region of interest" description="Disordered" evidence="1">
    <location>
        <begin position="729"/>
        <end position="794"/>
    </location>
</feature>
<feature type="region of interest" description="Disordered" evidence="1">
    <location>
        <begin position="587"/>
        <end position="633"/>
    </location>
</feature>
<dbReference type="OrthoDB" id="433817at2759"/>
<gene>
    <name evidence="2" type="ORF">SPIL2461_LOCUS8311</name>
</gene>
<feature type="compositionally biased region" description="Basic and acidic residues" evidence="1">
    <location>
        <begin position="880"/>
        <end position="894"/>
    </location>
</feature>
<proteinExistence type="predicted"/>
<dbReference type="SUPFAM" id="SSF56672">
    <property type="entry name" value="DNA/RNA polymerases"/>
    <property type="match status" value="1"/>
</dbReference>
<feature type="region of interest" description="Disordered" evidence="1">
    <location>
        <begin position="880"/>
        <end position="910"/>
    </location>
</feature>
<name>A0A812PWJ5_SYMPI</name>
<accession>A0A812PWJ5</accession>
<comment type="caution">
    <text evidence="2">The sequence shown here is derived from an EMBL/GenBank/DDBJ whole genome shotgun (WGS) entry which is preliminary data.</text>
</comment>
<protein>
    <submittedName>
        <fullName evidence="2">Uncharacterized protein</fullName>
    </submittedName>
</protein>
<feature type="compositionally biased region" description="Basic and acidic residues" evidence="1">
    <location>
        <begin position="596"/>
        <end position="607"/>
    </location>
</feature>
<keyword evidence="3" id="KW-1185">Reference proteome</keyword>
<dbReference type="InterPro" id="IPR043502">
    <property type="entry name" value="DNA/RNA_pol_sf"/>
</dbReference>
<sequence length="1790" mass="198571">MAGEHEPSNQARDLTVLEVVFLEQCLADTSLHLLDRFAAGVFLFQIYARNRWSDIRFVKTLEFDILQLEGATRGYIEGRAKDVKQSNRRKKQTLFMPLVAPVRGVHPSIIWGTVWQSVAQQVGRDFEQDPVGPLLPAVGPDGGWLRRRVDSPEASDWLTRLLQKREPSLARDTDEPLPPDSHIGQPPKETGGLDCYEREDSPSAAPVDDDVLSSGPEPSETSRLGVGASDSAWETSIQQALLSKRDTQQHSTASNSDSSEASSSELGSGSDSGKPPLLTLPEGWRAIQNVKSTMLHLYKEGAAYAATPPGQVLTDDKVTDLCNKLGAHNLSLNQLTVVKRLLFEAQTMSLAHLKASIDQQPESAVRKLPGAERAQRLELQALRLGGLEIRNDLEPAFCVYDAVTTQIEQGSLKYIHPSKVPTRQQELSQSKPAKELTLDASGNGLAIQDKSSKVQAQLGTEMATYRALQRRGLAYDLIGVLSFRVHERWLQKAFAHMSTPAPPGYNRPSLQQVLRADRALWLELASRQPQLTRSAANAPAADARCLDKAFEEASSTMDVNFHFMPLVHAPQQLHDKGGHGGRWKRWGDGKGSQWTHQEKWQRTDKGKGGGKPAFKGKDDGKGKGNSSKTPFINMSLDYRSSRNTTPMPAGLRGGVPADDNGEAICFGFGLGQCKEVADSAHQDAPNRESTLGASEVLDNFRETSVVLPLQSTQDSETILKHQEEQCAEPLVKKAQAKDHGSSQEQQQQQANTSDGCAVPPLEQGSASRAPETAPELPDSPQATEESGNQSAETRRPQFLQGCWILEIFAGTAAMVAAAAAEGLSRSVGIDHVRLASRRGKVIQLDLLLPSHRQLLWKWLRAPGLVAVWLAPPCGTASRAREIPLRRDSEPRPLRTSENPAGRPDLSPDEADRVGKANSLYRITAEIWSFCLQHDILVVIENPYRSFFWHLPEITSILQDDRAVLVRCDFCMFGGKRLKKTALLANDQIIHALAVQCDGQHEHLPWGVVDGEFATKQETAYTNVFCRTFMLALTRHLRERGFKDEREVQSCLGQATATAKVLTTKAHTKRAASFRMLPEFKQTLRWTVSRAQREQVYRPTWMPVDRIPGLKVQTVGEIKVSPVSGSPTDVWLDVCWSPQEFVLQARKAGHPSHMHLGIPPALKQAIDKIARLSSSELAKIRASQSRRWLARASQLQEAEQKFKESLPLHIQQSLQNKRVLLFKEMLEASHYPDKAVADDLARGFSLVGHLALPEGWTPDFRPATLSLEDLVELTQESNEQVVKEVAASTSFTEELWQKSMEEVDKGWSEGPFSLDQAPEGAIFSKRFAIQQGKKVRPIDDLSQSFLNACFGSEGKIELHDAETITAAILMFMRRSDADLVGKTIDLKSAYRQLPLSTEALRMSFVAVKCPRTGQVMLFRLLCLPFGAVAAVHSFIRISLALCHLGHFFWLLPWSSFYDDYTLLSTSTAAQSSDRSASFLLDLLGFDFDRDGDKAQPFKSHFRALGVEFNLAAEGHKTFQVGNTKERTDELIKDLAELATSGKIWPKTWNRLRGRLHFVSSQLTGRVPKRLMRRISEYASAPRHEKGQHQSALRNCLLQLQDYISEARPRTLRAFSSETVYLFTDASQEGEAGLHMGLGAVLFNQQGNILAWFGISLPQEPAEVLVAGKQKVINELESLAVLLSFVLCEAFIKERHIMCYLDNEAARVTLLKMTSDSETLSLLAHTCALLEEAMGMFTFYGRVPSKSNVADAPSRLDFRGLPPDKRIRDDEVLAQVRAIVVNLQQSLSQGNC</sequence>
<dbReference type="PANTHER" id="PTHR33050">
    <property type="entry name" value="REVERSE TRANSCRIPTASE DOMAIN-CONTAINING PROTEIN"/>
    <property type="match status" value="1"/>
</dbReference>
<feature type="compositionally biased region" description="Low complexity" evidence="1">
    <location>
        <begin position="251"/>
        <end position="272"/>
    </location>
</feature>